<feature type="domain" description="Phosphodiester glycosidase" evidence="3">
    <location>
        <begin position="188"/>
        <end position="369"/>
    </location>
</feature>
<dbReference type="PANTHER" id="PTHR40446">
    <property type="entry name" value="N-ACETYLGLUCOSAMINE-1-PHOSPHODIESTER ALPHA-N-ACETYLGLUCOSAMINIDASE"/>
    <property type="match status" value="1"/>
</dbReference>
<dbReference type="EMBL" id="JBHSMH010000054">
    <property type="protein sequence ID" value="MFC5470150.1"/>
    <property type="molecule type" value="Genomic_DNA"/>
</dbReference>
<sequence length="394" mass="43039">MTPLPPRNIAASTPTHGKPSAMPPRAQRKAVTNRKAKPRKPIFWVLFKLVFITGLLFGILFAGWFYLTPSGYQYRYMLADSLITTQHREWAKYIIGEKALRERVAQYAEQFEEMGEERDQHTITGDAPNGGVDAEDPDDGKLTVVEEVDGEGFHGYLLTVRDPKKIRLVVTNRKGRGERITSMVKRTGAIAGVNAGGFADPNWKGNGFKPIGLVISQGKIYYDGLGGKKSVQIVGIDKQGKMLAGKYSIQELMDLGISEAVSFSPRIIVNGKGLIKNRAQGWGVAPRTVMGQREDGAILFLMIDGRQPGYSIGATLYDAQQILLENGAVIAANLDGGSSTVLVDEQGNIVNRPSSSAGERYLPTGFLVFEDPDSVQVPNIWAGMKPAEIDAGKW</sequence>
<keyword evidence="2" id="KW-0472">Membrane</keyword>
<keyword evidence="2" id="KW-1133">Transmembrane helix</keyword>
<evidence type="ECO:0000256" key="2">
    <source>
        <dbReference type="SAM" id="Phobius"/>
    </source>
</evidence>
<evidence type="ECO:0000259" key="3">
    <source>
        <dbReference type="Pfam" id="PF09992"/>
    </source>
</evidence>
<feature type="transmembrane region" description="Helical" evidence="2">
    <location>
        <begin position="42"/>
        <end position="67"/>
    </location>
</feature>
<organism evidence="4 5">
    <name type="scientific">Cohnella suwonensis</name>
    <dbReference type="NCBI Taxonomy" id="696072"/>
    <lineage>
        <taxon>Bacteria</taxon>
        <taxon>Bacillati</taxon>
        <taxon>Bacillota</taxon>
        <taxon>Bacilli</taxon>
        <taxon>Bacillales</taxon>
        <taxon>Paenibacillaceae</taxon>
        <taxon>Cohnella</taxon>
    </lineage>
</organism>
<keyword evidence="4" id="KW-0326">Glycosidase</keyword>
<proteinExistence type="predicted"/>
<feature type="region of interest" description="Disordered" evidence="1">
    <location>
        <begin position="1"/>
        <end position="34"/>
    </location>
</feature>
<evidence type="ECO:0000313" key="5">
    <source>
        <dbReference type="Proteomes" id="UP001596105"/>
    </source>
</evidence>
<evidence type="ECO:0000256" key="1">
    <source>
        <dbReference type="SAM" id="MobiDB-lite"/>
    </source>
</evidence>
<keyword evidence="4" id="KW-0378">Hydrolase</keyword>
<gene>
    <name evidence="4" type="ORF">ACFPPD_15690</name>
</gene>
<dbReference type="PANTHER" id="PTHR40446:SF2">
    <property type="entry name" value="N-ACETYLGLUCOSAMINE-1-PHOSPHODIESTER ALPHA-N-ACETYLGLUCOSAMINIDASE"/>
    <property type="match status" value="1"/>
</dbReference>
<dbReference type="RefSeq" id="WP_378082608.1">
    <property type="nucleotide sequence ID" value="NZ_JBHSMH010000054.1"/>
</dbReference>
<comment type="caution">
    <text evidence="4">The sequence shown here is derived from an EMBL/GenBank/DDBJ whole genome shotgun (WGS) entry which is preliminary data.</text>
</comment>
<evidence type="ECO:0000313" key="4">
    <source>
        <dbReference type="EMBL" id="MFC5470150.1"/>
    </source>
</evidence>
<accession>A0ABW0LWA6</accession>
<feature type="region of interest" description="Disordered" evidence="1">
    <location>
        <begin position="115"/>
        <end position="135"/>
    </location>
</feature>
<dbReference type="Proteomes" id="UP001596105">
    <property type="component" value="Unassembled WGS sequence"/>
</dbReference>
<dbReference type="Pfam" id="PF09992">
    <property type="entry name" value="NAGPA"/>
    <property type="match status" value="1"/>
</dbReference>
<dbReference type="InterPro" id="IPR018711">
    <property type="entry name" value="NAGPA"/>
</dbReference>
<protein>
    <submittedName>
        <fullName evidence="4">Phosphodiester glycosidase family protein</fullName>
    </submittedName>
</protein>
<reference evidence="5" key="1">
    <citation type="journal article" date="2019" name="Int. J. Syst. Evol. Microbiol.">
        <title>The Global Catalogue of Microorganisms (GCM) 10K type strain sequencing project: providing services to taxonomists for standard genome sequencing and annotation.</title>
        <authorList>
            <consortium name="The Broad Institute Genomics Platform"/>
            <consortium name="The Broad Institute Genome Sequencing Center for Infectious Disease"/>
            <person name="Wu L."/>
            <person name="Ma J."/>
        </authorList>
    </citation>
    <scope>NUCLEOTIDE SEQUENCE [LARGE SCALE GENOMIC DNA]</scope>
    <source>
        <strain evidence="5">CCUG 57113</strain>
    </source>
</reference>
<keyword evidence="2" id="KW-0812">Transmembrane</keyword>
<name>A0ABW0LWA6_9BACL</name>
<keyword evidence="5" id="KW-1185">Reference proteome</keyword>
<dbReference type="GO" id="GO:0016798">
    <property type="term" value="F:hydrolase activity, acting on glycosyl bonds"/>
    <property type="evidence" value="ECO:0007669"/>
    <property type="project" value="UniProtKB-KW"/>
</dbReference>